<feature type="domain" description="Helicase C-terminal" evidence="10">
    <location>
        <begin position="656"/>
        <end position="813"/>
    </location>
</feature>
<accession>A0A087X7K0</accession>
<dbReference type="SUPFAM" id="SSF81767">
    <property type="entry name" value="Pre-protein crosslinking domain of SecA"/>
    <property type="match status" value="1"/>
</dbReference>
<evidence type="ECO:0000256" key="2">
    <source>
        <dbReference type="ARBA" id="ARBA00022490"/>
    </source>
</evidence>
<dbReference type="OMA" id="CEDINIA"/>
<feature type="domain" description="Helicase ATP-binding" evidence="9">
    <location>
        <begin position="177"/>
        <end position="319"/>
    </location>
</feature>
<dbReference type="GO" id="GO:0016020">
    <property type="term" value="C:membrane"/>
    <property type="evidence" value="ECO:0007669"/>
    <property type="project" value="InterPro"/>
</dbReference>
<dbReference type="InterPro" id="IPR027417">
    <property type="entry name" value="P-loop_NTPase"/>
</dbReference>
<dbReference type="GO" id="GO:0006886">
    <property type="term" value="P:intracellular protein transport"/>
    <property type="evidence" value="ECO:0007669"/>
    <property type="project" value="InterPro"/>
</dbReference>
<evidence type="ECO:0000259" key="10">
    <source>
        <dbReference type="PROSITE" id="PS51194"/>
    </source>
</evidence>
<dbReference type="Pfam" id="PF21090">
    <property type="entry name" value="P-loop_SecA"/>
    <property type="match status" value="1"/>
</dbReference>
<sequence>KESHSASTEMILELVEIDQWTPMEAVNLLKALSLKCTEDVLVAKVLKLVEVYDISPSWTDDSGHSLIQALDNANSESFYQDFHKILKKRDESNLDAVLANIKMSQKLDDSRIKEIREVISELIEKEEIKKHNDIKKAKQLSHSTEIADLQEVLAVLCNAVSVDKKYFPRATQMISWCLLALSNTGKLLEMGTGEGKSCVIAMFAALRVFRGEKVDVVSSSSVLCQRDAAEWENFYKAFGITVDSNTNKIDDSSRKECYQKDIIYGTIETFAADHLRQIFEMKDVRPDRSYECIIIDEVDSLLLDQGVQLTYLSSPLVCMEHLNTILAMIWGHVQQYGFLTSEHQTFVQGPPASFFRAIFDSINTEESEINDPLDILRIAEETKTVPEGFTEDIHKGDKNDIVKKLKIVSQDAVINFFEEMEEYVPYGFTVYTLNDEGLLCPRKLSPYNTNQIPDLKFLVLGEGLCCPLYDSEEVLIKPIAELISEKIQYTPCTDNTDKISIPGFLRNLIETKMSLWVENAFLAKQLKEGRDYVVENENVCPVDFRSTGIIEMNKKWGDGLQQFVEIKHQVKLSTISAVTNYISNISFFQKYHGKIYGTTGTLGTEKDILFLQDLYPSLSACRMPTFNRKKLYEVKGTLKKTSEEWKSEIKGVVMSQISSNLYREGRAALVICETINRAKEIYEELKSSIKGEIILYSRSDKESLSKIDKELESGDVIVATNLAGRGTDIKVSKKVNNNGGLFVILSFLSENTRVELQAFGRTARKGKPGSAQIIACTEHLQHDFRSATSLEEAKSTRDRLAAEKISSMMNDVSEMNLREELFSEYCETLHDIYKKTDGDDRKVIVAIMNEYWGIWLQIKSEDIEQRKKSELQQSLKKDLSVAREQSSSQTSPCSSIYHYINFGNISLDDKKWENSARLFDKAMNQDKSWAAIAFYSHAYCTIKLSKGDYLTQAKEDLLKAQESLKYLNEECIVCLQFIKMATVDSGKGEPSSLEKQITSKCSMYSFFDKNITEAIQKIDEIKGK</sequence>
<protein>
    <submittedName>
        <fullName evidence="12">Uncharacterized protein</fullName>
    </submittedName>
</protein>
<reference evidence="12" key="3">
    <citation type="submission" date="2025-09" db="UniProtKB">
        <authorList>
            <consortium name="Ensembl"/>
        </authorList>
    </citation>
    <scope>IDENTIFICATION</scope>
</reference>
<dbReference type="Pfam" id="PF07517">
    <property type="entry name" value="SecA_DEAD"/>
    <property type="match status" value="1"/>
</dbReference>
<dbReference type="GO" id="GO:0017038">
    <property type="term" value="P:protein import"/>
    <property type="evidence" value="ECO:0007669"/>
    <property type="project" value="InterPro"/>
</dbReference>
<dbReference type="SMART" id="SM00957">
    <property type="entry name" value="SecA_DEAD"/>
    <property type="match status" value="1"/>
</dbReference>
<keyword evidence="2" id="KW-0963">Cytoplasm</keyword>
<dbReference type="InterPro" id="IPR011115">
    <property type="entry name" value="SecA_DEAD"/>
</dbReference>
<dbReference type="GO" id="GO:0006605">
    <property type="term" value="P:protein targeting"/>
    <property type="evidence" value="ECO:0007669"/>
    <property type="project" value="InterPro"/>
</dbReference>
<dbReference type="GeneTree" id="ENSGT00600000085660"/>
<keyword evidence="8" id="KW-0472">Membrane</keyword>
<dbReference type="AlphaFoldDB" id="A0A087X7K0"/>
<dbReference type="InterPro" id="IPR001650">
    <property type="entry name" value="Helicase_C-like"/>
</dbReference>
<organism evidence="12 13">
    <name type="scientific">Poecilia formosa</name>
    <name type="common">Amazon molly</name>
    <name type="synonym">Limia formosa</name>
    <dbReference type="NCBI Taxonomy" id="48698"/>
    <lineage>
        <taxon>Eukaryota</taxon>
        <taxon>Metazoa</taxon>
        <taxon>Chordata</taxon>
        <taxon>Craniata</taxon>
        <taxon>Vertebrata</taxon>
        <taxon>Euteleostomi</taxon>
        <taxon>Actinopterygii</taxon>
        <taxon>Neopterygii</taxon>
        <taxon>Teleostei</taxon>
        <taxon>Neoteleostei</taxon>
        <taxon>Acanthomorphata</taxon>
        <taxon>Ovalentaria</taxon>
        <taxon>Atherinomorphae</taxon>
        <taxon>Cyprinodontiformes</taxon>
        <taxon>Poeciliidae</taxon>
        <taxon>Poeciliinae</taxon>
        <taxon>Poecilia</taxon>
    </lineage>
</organism>
<proteinExistence type="predicted"/>
<dbReference type="PROSITE" id="PS51196">
    <property type="entry name" value="SECA_MOTOR_DEAD"/>
    <property type="match status" value="1"/>
</dbReference>
<dbReference type="GO" id="GO:0005524">
    <property type="term" value="F:ATP binding"/>
    <property type="evidence" value="ECO:0007669"/>
    <property type="project" value="UniProtKB-KW"/>
</dbReference>
<evidence type="ECO:0000259" key="11">
    <source>
        <dbReference type="PROSITE" id="PS51196"/>
    </source>
</evidence>
<dbReference type="Ensembl" id="ENSPFOT00000001756.2">
    <property type="protein sequence ID" value="ENSPFOP00000001753.2"/>
    <property type="gene ID" value="ENSPFOG00000001876.2"/>
</dbReference>
<dbReference type="InterPro" id="IPR000185">
    <property type="entry name" value="SecA"/>
</dbReference>
<evidence type="ECO:0000256" key="7">
    <source>
        <dbReference type="ARBA" id="ARBA00023010"/>
    </source>
</evidence>
<reference evidence="13" key="1">
    <citation type="submission" date="2013-10" db="EMBL/GenBank/DDBJ databases">
        <authorList>
            <person name="Schartl M."/>
            <person name="Warren W."/>
        </authorList>
    </citation>
    <scope>NUCLEOTIDE SEQUENCE [LARGE SCALE GENOMIC DNA]</scope>
    <source>
        <strain evidence="13">female</strain>
    </source>
</reference>
<dbReference type="InterPro" id="IPR044722">
    <property type="entry name" value="SecA_SF2_C"/>
</dbReference>
<keyword evidence="3" id="KW-0547">Nucleotide-binding</keyword>
<dbReference type="InterPro" id="IPR014001">
    <property type="entry name" value="Helicase_ATP-bd"/>
</dbReference>
<dbReference type="PRINTS" id="PR00906">
    <property type="entry name" value="SECA"/>
</dbReference>
<dbReference type="STRING" id="48698.ENSPFOP00000001753"/>
<dbReference type="Proteomes" id="UP000028760">
    <property type="component" value="Unassembled WGS sequence"/>
</dbReference>
<evidence type="ECO:0000256" key="6">
    <source>
        <dbReference type="ARBA" id="ARBA00022967"/>
    </source>
</evidence>
<dbReference type="Gene3D" id="3.90.1440.10">
    <property type="entry name" value="SecA, preprotein cross-linking domain"/>
    <property type="match status" value="1"/>
</dbReference>
<dbReference type="PANTHER" id="PTHR30612:SF0">
    <property type="entry name" value="CHLOROPLAST PROTEIN-TRANSPORTING ATPASE"/>
    <property type="match status" value="1"/>
</dbReference>
<keyword evidence="6" id="KW-1278">Translocase</keyword>
<name>A0A087X7K0_POEFO</name>
<evidence type="ECO:0000256" key="8">
    <source>
        <dbReference type="ARBA" id="ARBA00023136"/>
    </source>
</evidence>
<evidence type="ECO:0000256" key="5">
    <source>
        <dbReference type="ARBA" id="ARBA00022927"/>
    </source>
</evidence>
<dbReference type="eggNOG" id="ENOG502QS7I">
    <property type="taxonomic scope" value="Eukaryota"/>
</dbReference>
<keyword evidence="1" id="KW-0813">Transport</keyword>
<evidence type="ECO:0000256" key="4">
    <source>
        <dbReference type="ARBA" id="ARBA00022840"/>
    </source>
</evidence>
<reference evidence="12" key="2">
    <citation type="submission" date="2025-08" db="UniProtKB">
        <authorList>
            <consortium name="Ensembl"/>
        </authorList>
    </citation>
    <scope>IDENTIFICATION</scope>
</reference>
<keyword evidence="13" id="KW-1185">Reference proteome</keyword>
<dbReference type="PROSITE" id="PS51194">
    <property type="entry name" value="HELICASE_CTER"/>
    <property type="match status" value="1"/>
</dbReference>
<dbReference type="Gene3D" id="3.40.50.300">
    <property type="entry name" value="P-loop containing nucleotide triphosphate hydrolases"/>
    <property type="match status" value="3"/>
</dbReference>
<dbReference type="SUPFAM" id="SSF52540">
    <property type="entry name" value="P-loop containing nucleoside triphosphate hydrolases"/>
    <property type="match status" value="2"/>
</dbReference>
<evidence type="ECO:0000313" key="13">
    <source>
        <dbReference type="Proteomes" id="UP000028760"/>
    </source>
</evidence>
<dbReference type="PROSITE" id="PS51192">
    <property type="entry name" value="HELICASE_ATP_BIND_1"/>
    <property type="match status" value="1"/>
</dbReference>
<evidence type="ECO:0000256" key="3">
    <source>
        <dbReference type="ARBA" id="ARBA00022741"/>
    </source>
</evidence>
<evidence type="ECO:0000256" key="1">
    <source>
        <dbReference type="ARBA" id="ARBA00022448"/>
    </source>
</evidence>
<feature type="domain" description="SecA family profile" evidence="11">
    <location>
        <begin position="72"/>
        <end position="806"/>
    </location>
</feature>
<dbReference type="InterPro" id="IPR036670">
    <property type="entry name" value="SecA_X-link_sf"/>
</dbReference>
<keyword evidence="5" id="KW-0653">Protein transport</keyword>
<dbReference type="PANTHER" id="PTHR30612">
    <property type="entry name" value="SECA INNER MEMBRANE COMPONENT OF SEC PROTEIN SECRETION SYSTEM"/>
    <property type="match status" value="1"/>
</dbReference>
<keyword evidence="7" id="KW-0811">Translocation</keyword>
<keyword evidence="4" id="KW-0067">ATP-binding</keyword>
<dbReference type="EMBL" id="AYCK01003068">
    <property type="status" value="NOT_ANNOTATED_CDS"/>
    <property type="molecule type" value="Genomic_DNA"/>
</dbReference>
<evidence type="ECO:0000313" key="12">
    <source>
        <dbReference type="Ensembl" id="ENSPFOP00000001753.2"/>
    </source>
</evidence>
<dbReference type="InterPro" id="IPR014018">
    <property type="entry name" value="SecA_motor_DEAD"/>
</dbReference>
<evidence type="ECO:0000259" key="9">
    <source>
        <dbReference type="PROSITE" id="PS51192"/>
    </source>
</evidence>